<dbReference type="SFLD" id="SFLDS00019">
    <property type="entry name" value="Glutathione_Transferase_(cytos"/>
    <property type="match status" value="1"/>
</dbReference>
<dbReference type="PANTHER" id="PTHR44051">
    <property type="entry name" value="GLUTATHIONE S-TRANSFERASE-RELATED"/>
    <property type="match status" value="1"/>
</dbReference>
<dbReference type="PROSITE" id="PS50405">
    <property type="entry name" value="GST_CTER"/>
    <property type="match status" value="1"/>
</dbReference>
<dbReference type="Gene3D" id="3.40.30.10">
    <property type="entry name" value="Glutaredoxin"/>
    <property type="match status" value="1"/>
</dbReference>
<organism evidence="3 4">
    <name type="scientific">Roseomonas fluvialis</name>
    <dbReference type="NCBI Taxonomy" id="1750527"/>
    <lineage>
        <taxon>Bacteria</taxon>
        <taxon>Pseudomonadati</taxon>
        <taxon>Pseudomonadota</taxon>
        <taxon>Alphaproteobacteria</taxon>
        <taxon>Acetobacterales</taxon>
        <taxon>Roseomonadaceae</taxon>
        <taxon>Roseomonas</taxon>
    </lineage>
</organism>
<evidence type="ECO:0000259" key="1">
    <source>
        <dbReference type="PROSITE" id="PS50404"/>
    </source>
</evidence>
<gene>
    <name evidence="3" type="ORF">Rmf_41650</name>
</gene>
<sequence>MIEVYASPTANCQRVTIALAVLGLPHRVVAVDRAAGEQRSEAFLAINPAAAVPAIIDRDPALPAPVVLAQSGAILIYLAEKSGRLLPHEGAARALTFQWLMQALTDANAAASLVFMARHGIIPGAGAEVQGFLDARLARFLGDADRVLATRDHLAGELSIADLALYPVVAHRWRDAEVATRHPYLAAWAERIAARPEVAAILPIVR</sequence>
<dbReference type="InterPro" id="IPR004046">
    <property type="entry name" value="GST_C"/>
</dbReference>
<accession>A0ABM7Y898</accession>
<evidence type="ECO:0000259" key="2">
    <source>
        <dbReference type="PROSITE" id="PS50405"/>
    </source>
</evidence>
<dbReference type="EMBL" id="AP025637">
    <property type="protein sequence ID" value="BDG74236.1"/>
    <property type="molecule type" value="Genomic_DNA"/>
</dbReference>
<dbReference type="InterPro" id="IPR036282">
    <property type="entry name" value="Glutathione-S-Trfase_C_sf"/>
</dbReference>
<dbReference type="InterPro" id="IPR010987">
    <property type="entry name" value="Glutathione-S-Trfase_C-like"/>
</dbReference>
<feature type="domain" description="GST C-terminal" evidence="2">
    <location>
        <begin position="89"/>
        <end position="206"/>
    </location>
</feature>
<proteinExistence type="predicted"/>
<protein>
    <submittedName>
        <fullName evidence="3">Thiol:disulfide oxidoreductase</fullName>
    </submittedName>
</protein>
<dbReference type="CDD" id="cd03048">
    <property type="entry name" value="GST_N_Ure2p_like"/>
    <property type="match status" value="1"/>
</dbReference>
<feature type="domain" description="GST N-terminal" evidence="1">
    <location>
        <begin position="1"/>
        <end position="86"/>
    </location>
</feature>
<evidence type="ECO:0000313" key="3">
    <source>
        <dbReference type="EMBL" id="BDG74236.1"/>
    </source>
</evidence>
<dbReference type="SUPFAM" id="SSF52833">
    <property type="entry name" value="Thioredoxin-like"/>
    <property type="match status" value="1"/>
</dbReference>
<dbReference type="RefSeq" id="WP_244408421.1">
    <property type="nucleotide sequence ID" value="NZ_AP025637.1"/>
</dbReference>
<name>A0ABM7Y898_9PROT</name>
<dbReference type="PANTHER" id="PTHR44051:SF8">
    <property type="entry name" value="GLUTATHIONE S-TRANSFERASE GSTA"/>
    <property type="match status" value="1"/>
</dbReference>
<dbReference type="Pfam" id="PF13409">
    <property type="entry name" value="GST_N_2"/>
    <property type="match status" value="1"/>
</dbReference>
<evidence type="ECO:0000313" key="4">
    <source>
        <dbReference type="Proteomes" id="UP000831327"/>
    </source>
</evidence>
<dbReference type="PROSITE" id="PS50404">
    <property type="entry name" value="GST_NTER"/>
    <property type="match status" value="1"/>
</dbReference>
<reference evidence="3 4" key="1">
    <citation type="journal article" date="2016" name="Microbes Environ.">
        <title>Phylogenetically diverse aerobic anoxygenic phototrophic bacteria isolated from epilithic biofilms in Tama river, Japan.</title>
        <authorList>
            <person name="Hirose S."/>
            <person name="Matsuura K."/>
            <person name="Haruta S."/>
        </authorList>
    </citation>
    <scope>NUCLEOTIDE SEQUENCE [LARGE SCALE GENOMIC DNA]</scope>
    <source>
        <strain evidence="3 4">S08</strain>
    </source>
</reference>
<keyword evidence="4" id="KW-1185">Reference proteome</keyword>
<dbReference type="SUPFAM" id="SSF47616">
    <property type="entry name" value="GST C-terminal domain-like"/>
    <property type="match status" value="1"/>
</dbReference>
<dbReference type="InterPro" id="IPR040079">
    <property type="entry name" value="Glutathione_S-Trfase"/>
</dbReference>
<dbReference type="Proteomes" id="UP000831327">
    <property type="component" value="Chromosome"/>
</dbReference>
<dbReference type="Gene3D" id="1.20.1050.10">
    <property type="match status" value="1"/>
</dbReference>
<dbReference type="SFLD" id="SFLDG00358">
    <property type="entry name" value="Main_(cytGST)"/>
    <property type="match status" value="1"/>
</dbReference>
<dbReference type="InterPro" id="IPR004045">
    <property type="entry name" value="Glutathione_S-Trfase_N"/>
</dbReference>
<dbReference type="InterPro" id="IPR036249">
    <property type="entry name" value="Thioredoxin-like_sf"/>
</dbReference>
<dbReference type="Pfam" id="PF14497">
    <property type="entry name" value="GST_C_3"/>
    <property type="match status" value="1"/>
</dbReference>